<accession>A0A4R5CSK5</accession>
<gene>
    <name evidence="1" type="ORF">E0F98_13095</name>
</gene>
<dbReference type="EMBL" id="SMFO01000011">
    <property type="protein sequence ID" value="TDE02360.1"/>
    <property type="molecule type" value="Genomic_DNA"/>
</dbReference>
<evidence type="ECO:0000313" key="2">
    <source>
        <dbReference type="Proteomes" id="UP000294597"/>
    </source>
</evidence>
<dbReference type="AlphaFoldDB" id="A0A4R5CSK5"/>
<dbReference type="RefSeq" id="WP_132112208.1">
    <property type="nucleotide sequence ID" value="NZ_SMFO01000011.1"/>
</dbReference>
<proteinExistence type="predicted"/>
<protein>
    <submittedName>
        <fullName evidence="1">Uncharacterized protein</fullName>
    </submittedName>
</protein>
<evidence type="ECO:0000313" key="1">
    <source>
        <dbReference type="EMBL" id="TDE02360.1"/>
    </source>
</evidence>
<reference evidence="1 2" key="1">
    <citation type="submission" date="2019-03" db="EMBL/GenBank/DDBJ databases">
        <title>Flavobacterium TSA-D2 sp. nov., isolated from arctic soil.</title>
        <authorList>
            <person name="Chaudhary D.K."/>
        </authorList>
    </citation>
    <scope>NUCLEOTIDE SEQUENCE [LARGE SCALE GENOMIC DNA]</scope>
    <source>
        <strain evidence="1 2">TSA-D2</strain>
    </source>
</reference>
<organism evidence="1 2">
    <name type="scientific">Flavobacterium hiemivividum</name>
    <dbReference type="NCBI Taxonomy" id="2541734"/>
    <lineage>
        <taxon>Bacteria</taxon>
        <taxon>Pseudomonadati</taxon>
        <taxon>Bacteroidota</taxon>
        <taxon>Flavobacteriia</taxon>
        <taxon>Flavobacteriales</taxon>
        <taxon>Flavobacteriaceae</taxon>
        <taxon>Flavobacterium</taxon>
    </lineage>
</organism>
<sequence length="136" mass="15946">MIKIKLYIILLFLGIGLQQSYSQNYKFKTSGVSVLEKNERGKWGKWSELQLVNVLVSLDTNKSRIVIYSEIIQLFEIIEYQPTEENDTDVVYSFTCKDNNGDDCTLSIITRKNQDNRKQLYINYGDRIIVYNIFNL</sequence>
<keyword evidence="2" id="KW-1185">Reference proteome</keyword>
<dbReference type="Proteomes" id="UP000294597">
    <property type="component" value="Unassembled WGS sequence"/>
</dbReference>
<name>A0A4R5CSK5_9FLAO</name>
<comment type="caution">
    <text evidence="1">The sequence shown here is derived from an EMBL/GenBank/DDBJ whole genome shotgun (WGS) entry which is preliminary data.</text>
</comment>